<feature type="compositionally biased region" description="Low complexity" evidence="1">
    <location>
        <begin position="13"/>
        <end position="26"/>
    </location>
</feature>
<proteinExistence type="predicted"/>
<dbReference type="GO" id="GO:0007099">
    <property type="term" value="P:centriole replication"/>
    <property type="evidence" value="ECO:0007669"/>
    <property type="project" value="InterPro"/>
</dbReference>
<comment type="caution">
    <text evidence="2">The sequence shown here is derived from an EMBL/GenBank/DDBJ whole genome shotgun (WGS) entry which is preliminary data.</text>
</comment>
<dbReference type="GO" id="GO:1902017">
    <property type="term" value="P:regulation of cilium assembly"/>
    <property type="evidence" value="ECO:0007669"/>
    <property type="project" value="InterPro"/>
</dbReference>
<dbReference type="PANTHER" id="PTHR34439:SF1">
    <property type="entry name" value="CENTROBIN"/>
    <property type="match status" value="1"/>
</dbReference>
<dbReference type="GO" id="GO:0005814">
    <property type="term" value="C:centriole"/>
    <property type="evidence" value="ECO:0007669"/>
    <property type="project" value="TreeGrafter"/>
</dbReference>
<reference evidence="2 3" key="1">
    <citation type="journal article" date="2020" name="Nature">
        <title>Six reference-quality genomes reveal evolution of bat adaptations.</title>
        <authorList>
            <person name="Jebb D."/>
            <person name="Huang Z."/>
            <person name="Pippel M."/>
            <person name="Hughes G.M."/>
            <person name="Lavrichenko K."/>
            <person name="Devanna P."/>
            <person name="Winkler S."/>
            <person name="Jermiin L.S."/>
            <person name="Skirmuntt E.C."/>
            <person name="Katzourakis A."/>
            <person name="Burkitt-Gray L."/>
            <person name="Ray D.A."/>
            <person name="Sullivan K.A.M."/>
            <person name="Roscito J.G."/>
            <person name="Kirilenko B.M."/>
            <person name="Davalos L.M."/>
            <person name="Corthals A.P."/>
            <person name="Power M.L."/>
            <person name="Jones G."/>
            <person name="Ransome R.D."/>
            <person name="Dechmann D.K.N."/>
            <person name="Locatelli A.G."/>
            <person name="Puechmaille S.J."/>
            <person name="Fedrigo O."/>
            <person name="Jarvis E.D."/>
            <person name="Hiller M."/>
            <person name="Vernes S.C."/>
            <person name="Myers E.W."/>
            <person name="Teeling E.C."/>
        </authorList>
    </citation>
    <scope>NUCLEOTIDE SEQUENCE [LARGE SCALE GENOMIC DNA]</scope>
    <source>
        <strain evidence="2">MRouAeg1</strain>
        <tissue evidence="2">Muscle</tissue>
    </source>
</reference>
<dbReference type="Proteomes" id="UP000593571">
    <property type="component" value="Unassembled WGS sequence"/>
</dbReference>
<evidence type="ECO:0000313" key="2">
    <source>
        <dbReference type="EMBL" id="KAF6455429.1"/>
    </source>
</evidence>
<dbReference type="GO" id="GO:1902410">
    <property type="term" value="P:mitotic cytokinetic process"/>
    <property type="evidence" value="ECO:0007669"/>
    <property type="project" value="TreeGrafter"/>
</dbReference>
<sequence>MASSLFRVHELPSTHSQSSVPSSGSPERGGDGLASSRQLMEVSQLLRLYQARGWGALSAEDLLLYLKKLEHSRTDSQGDNVPRRNTDSRFCEIPRKEVPSQALPRRLATAPKTEKPPARKKSGHPAPSSMRSRGGIWR</sequence>
<gene>
    <name evidence="2" type="ORF">HJG63_003113</name>
</gene>
<protein>
    <submittedName>
        <fullName evidence="2">Centrobin, centriole duplication and spindle assembly protein</fullName>
    </submittedName>
</protein>
<organism evidence="2 3">
    <name type="scientific">Rousettus aegyptiacus</name>
    <name type="common">Egyptian fruit bat</name>
    <name type="synonym">Pteropus aegyptiacus</name>
    <dbReference type="NCBI Taxonomy" id="9407"/>
    <lineage>
        <taxon>Eukaryota</taxon>
        <taxon>Metazoa</taxon>
        <taxon>Chordata</taxon>
        <taxon>Craniata</taxon>
        <taxon>Vertebrata</taxon>
        <taxon>Euteleostomi</taxon>
        <taxon>Mammalia</taxon>
        <taxon>Eutheria</taxon>
        <taxon>Laurasiatheria</taxon>
        <taxon>Chiroptera</taxon>
        <taxon>Yinpterochiroptera</taxon>
        <taxon>Pteropodoidea</taxon>
        <taxon>Pteropodidae</taxon>
        <taxon>Rousettinae</taxon>
        <taxon>Rousettus</taxon>
    </lineage>
</organism>
<dbReference type="EMBL" id="JACASE010000006">
    <property type="protein sequence ID" value="KAF6455429.1"/>
    <property type="molecule type" value="Genomic_DNA"/>
</dbReference>
<dbReference type="AlphaFoldDB" id="A0A7J8G6Z5"/>
<feature type="region of interest" description="Disordered" evidence="1">
    <location>
        <begin position="1"/>
        <end position="36"/>
    </location>
</feature>
<feature type="region of interest" description="Disordered" evidence="1">
    <location>
        <begin position="70"/>
        <end position="138"/>
    </location>
</feature>
<dbReference type="GO" id="GO:0005813">
    <property type="term" value="C:centrosome"/>
    <property type="evidence" value="ECO:0007669"/>
    <property type="project" value="TreeGrafter"/>
</dbReference>
<dbReference type="InterPro" id="IPR038923">
    <property type="entry name" value="Centrobin"/>
</dbReference>
<keyword evidence="3" id="KW-1185">Reference proteome</keyword>
<evidence type="ECO:0000313" key="3">
    <source>
        <dbReference type="Proteomes" id="UP000593571"/>
    </source>
</evidence>
<dbReference type="GO" id="GO:0051299">
    <property type="term" value="P:centrosome separation"/>
    <property type="evidence" value="ECO:0007669"/>
    <property type="project" value="TreeGrafter"/>
</dbReference>
<feature type="compositionally biased region" description="Basic and acidic residues" evidence="1">
    <location>
        <begin position="70"/>
        <end position="98"/>
    </location>
</feature>
<accession>A0A7J8G6Z5</accession>
<evidence type="ECO:0000256" key="1">
    <source>
        <dbReference type="SAM" id="MobiDB-lite"/>
    </source>
</evidence>
<dbReference type="PANTHER" id="PTHR34439">
    <property type="entry name" value="CENTROBIN"/>
    <property type="match status" value="1"/>
</dbReference>
<name>A0A7J8G6Z5_ROUAE</name>